<dbReference type="Proteomes" id="UP001469553">
    <property type="component" value="Unassembled WGS sequence"/>
</dbReference>
<reference evidence="2 3" key="1">
    <citation type="submission" date="2021-06" db="EMBL/GenBank/DDBJ databases">
        <authorList>
            <person name="Palmer J.M."/>
        </authorList>
    </citation>
    <scope>NUCLEOTIDE SEQUENCE [LARGE SCALE GENOMIC DNA]</scope>
    <source>
        <strain evidence="2 3">AS_MEX2019</strain>
        <tissue evidence="2">Muscle</tissue>
    </source>
</reference>
<dbReference type="EMBL" id="JAHRIP010087407">
    <property type="protein sequence ID" value="MEQ2315862.1"/>
    <property type="molecule type" value="Genomic_DNA"/>
</dbReference>
<accession>A0ABV1ACZ1</accession>
<sequence length="143" mass="16028">MVVCPVLPCEGHSSSWISVCLAVCLLMFLNLSNDWYLLTLLFDDDNNNNNNNNNNLVFIDLTMKTLSSIFNPSLREQWAAIVRHPRSIQGSKGPAQGPPSSRLWDSNNGTCGLSMLQMPCSLTTRSPFPPLITMKMAYRFLVF</sequence>
<keyword evidence="1" id="KW-0472">Membrane</keyword>
<keyword evidence="1" id="KW-0812">Transmembrane</keyword>
<keyword evidence="1" id="KW-1133">Transmembrane helix</keyword>
<evidence type="ECO:0000313" key="2">
    <source>
        <dbReference type="EMBL" id="MEQ2315862.1"/>
    </source>
</evidence>
<proteinExistence type="predicted"/>
<evidence type="ECO:0000256" key="1">
    <source>
        <dbReference type="SAM" id="Phobius"/>
    </source>
</evidence>
<evidence type="ECO:0000313" key="3">
    <source>
        <dbReference type="Proteomes" id="UP001469553"/>
    </source>
</evidence>
<protein>
    <submittedName>
        <fullName evidence="2">Uncharacterized protein</fullName>
    </submittedName>
</protein>
<keyword evidence="3" id="KW-1185">Reference proteome</keyword>
<gene>
    <name evidence="2" type="ORF">AMECASPLE_026753</name>
</gene>
<feature type="transmembrane region" description="Helical" evidence="1">
    <location>
        <begin position="15"/>
        <end position="32"/>
    </location>
</feature>
<organism evidence="2 3">
    <name type="scientific">Ameca splendens</name>
    <dbReference type="NCBI Taxonomy" id="208324"/>
    <lineage>
        <taxon>Eukaryota</taxon>
        <taxon>Metazoa</taxon>
        <taxon>Chordata</taxon>
        <taxon>Craniata</taxon>
        <taxon>Vertebrata</taxon>
        <taxon>Euteleostomi</taxon>
        <taxon>Actinopterygii</taxon>
        <taxon>Neopterygii</taxon>
        <taxon>Teleostei</taxon>
        <taxon>Neoteleostei</taxon>
        <taxon>Acanthomorphata</taxon>
        <taxon>Ovalentaria</taxon>
        <taxon>Atherinomorphae</taxon>
        <taxon>Cyprinodontiformes</taxon>
        <taxon>Goodeidae</taxon>
        <taxon>Ameca</taxon>
    </lineage>
</organism>
<comment type="caution">
    <text evidence="2">The sequence shown here is derived from an EMBL/GenBank/DDBJ whole genome shotgun (WGS) entry which is preliminary data.</text>
</comment>
<name>A0ABV1ACZ1_9TELE</name>